<feature type="domain" description="Plastocyanin-like" evidence="7">
    <location>
        <begin position="218"/>
        <end position="363"/>
    </location>
</feature>
<gene>
    <name evidence="10" type="ORF">BJ508DRAFT_211243</name>
</gene>
<sequence>MLGLFKLGLLVSALATTILATPIIAERQEAEASRVGKDSPGRHKGPGWPGRPPKGCNNGPKSRDCWSRDFDINTNYYKQWPVTGRVKEYHWTIDKQVRSPDGFAREVFTINGQSPGPAIEANWGDEVVVHVYNALKDNGTSIHWHGVRHLNNAEADGAVSIVQCPIAPGDRYTYRWRATQYGSSWYHSHFSMQYTDGLVGPIIIHGPKTADYDIDLGPVLMTDWYHTPIFKIAESTILAAPQPANGLINGINILNGKGKRWETEFTPGKKHLLRLVNTGSDWGFRFSIDGHKFTVVSMDWVPIKPYVTDSIFLTIGQRYEIIVEGLPAKQKPTNFWLRTTPVISCGPLNTKEYDIRGIVRYKGSRQRGEPTSTPVPSYNFNECDDELPTNLVPHVELQVGARQHISNYSVAFRPTTSTNAFRWHVNGVVYHPNTTLPTLKKALDNPAVVLEKEAVATELNGKDEWAYFVVHSTLPIPHPFHMHGHDFFILQSGKGAYTQEIAPELLSLSNPPRRDVAMLKPGGYLIIAFETDNPGAWLMHCHIAFHLHGGLAMQILERKSEIPGVFGGAKRAEINRVCRNWKKYDPLNGADA</sequence>
<feature type="domain" description="Plastocyanin-like" evidence="8">
    <location>
        <begin position="457"/>
        <end position="559"/>
    </location>
</feature>
<evidence type="ECO:0000256" key="4">
    <source>
        <dbReference type="ARBA" id="ARBA00023008"/>
    </source>
</evidence>
<dbReference type="InterPro" id="IPR045087">
    <property type="entry name" value="Cu-oxidase_fam"/>
</dbReference>
<dbReference type="InterPro" id="IPR002355">
    <property type="entry name" value="Cu_oxidase_Cu_BS"/>
</dbReference>
<evidence type="ECO:0000256" key="1">
    <source>
        <dbReference type="ARBA" id="ARBA00010609"/>
    </source>
</evidence>
<dbReference type="OrthoDB" id="2121828at2759"/>
<keyword evidence="4" id="KW-0186">Copper</keyword>
<dbReference type="FunFam" id="2.60.40.420:FF:000021">
    <property type="entry name" value="Extracellular dihydrogeodin oxidase/laccase"/>
    <property type="match status" value="1"/>
</dbReference>
<dbReference type="InterPro" id="IPR001117">
    <property type="entry name" value="Cu-oxidase_2nd"/>
</dbReference>
<dbReference type="GO" id="GO:0016491">
    <property type="term" value="F:oxidoreductase activity"/>
    <property type="evidence" value="ECO:0007669"/>
    <property type="project" value="UniProtKB-KW"/>
</dbReference>
<dbReference type="PANTHER" id="PTHR11709">
    <property type="entry name" value="MULTI-COPPER OXIDASE"/>
    <property type="match status" value="1"/>
</dbReference>
<dbReference type="EMBL" id="ML119701">
    <property type="protein sequence ID" value="RPA79248.1"/>
    <property type="molecule type" value="Genomic_DNA"/>
</dbReference>
<evidence type="ECO:0000313" key="11">
    <source>
        <dbReference type="Proteomes" id="UP000275078"/>
    </source>
</evidence>
<comment type="similarity">
    <text evidence="1">Belongs to the multicopper oxidase family.</text>
</comment>
<keyword evidence="11" id="KW-1185">Reference proteome</keyword>
<dbReference type="PROSITE" id="PS00080">
    <property type="entry name" value="MULTICOPPER_OXIDASE2"/>
    <property type="match status" value="1"/>
</dbReference>
<dbReference type="InterPro" id="IPR011706">
    <property type="entry name" value="Cu-oxidase_C"/>
</dbReference>
<evidence type="ECO:0000259" key="8">
    <source>
        <dbReference type="Pfam" id="PF07731"/>
    </source>
</evidence>
<feature type="chain" id="PRO_5018092313" description="Laccase" evidence="6">
    <location>
        <begin position="21"/>
        <end position="592"/>
    </location>
</feature>
<dbReference type="CDD" id="cd13854">
    <property type="entry name" value="CuRO_1_MaLCC_like"/>
    <property type="match status" value="1"/>
</dbReference>
<dbReference type="PROSITE" id="PS00079">
    <property type="entry name" value="MULTICOPPER_OXIDASE1"/>
    <property type="match status" value="1"/>
</dbReference>
<dbReference type="InterPro" id="IPR008972">
    <property type="entry name" value="Cupredoxin"/>
</dbReference>
<dbReference type="SUPFAM" id="SSF49503">
    <property type="entry name" value="Cupredoxins"/>
    <property type="match status" value="3"/>
</dbReference>
<keyword evidence="6" id="KW-0732">Signal</keyword>
<evidence type="ECO:0000259" key="9">
    <source>
        <dbReference type="Pfam" id="PF07732"/>
    </source>
</evidence>
<dbReference type="AlphaFoldDB" id="A0A3N4I3J8"/>
<evidence type="ECO:0008006" key="12">
    <source>
        <dbReference type="Google" id="ProtNLM"/>
    </source>
</evidence>
<feature type="compositionally biased region" description="Basic and acidic residues" evidence="5">
    <location>
        <begin position="29"/>
        <end position="41"/>
    </location>
</feature>
<feature type="domain" description="Plastocyanin-like" evidence="9">
    <location>
        <begin position="96"/>
        <end position="208"/>
    </location>
</feature>
<dbReference type="InterPro" id="IPR033138">
    <property type="entry name" value="Cu_oxidase_CS"/>
</dbReference>
<keyword evidence="3" id="KW-0560">Oxidoreductase</keyword>
<dbReference type="FunFam" id="2.60.40.420:FF:000045">
    <property type="entry name" value="Laccase 2"/>
    <property type="match status" value="1"/>
</dbReference>
<dbReference type="STRING" id="1160509.A0A3N4I3J8"/>
<proteinExistence type="inferred from homology"/>
<feature type="region of interest" description="Disordered" evidence="5">
    <location>
        <begin position="29"/>
        <end position="60"/>
    </location>
</feature>
<reference evidence="10 11" key="1">
    <citation type="journal article" date="2018" name="Nat. Ecol. Evol.">
        <title>Pezizomycetes genomes reveal the molecular basis of ectomycorrhizal truffle lifestyle.</title>
        <authorList>
            <person name="Murat C."/>
            <person name="Payen T."/>
            <person name="Noel B."/>
            <person name="Kuo A."/>
            <person name="Morin E."/>
            <person name="Chen J."/>
            <person name="Kohler A."/>
            <person name="Krizsan K."/>
            <person name="Balestrini R."/>
            <person name="Da Silva C."/>
            <person name="Montanini B."/>
            <person name="Hainaut M."/>
            <person name="Levati E."/>
            <person name="Barry K.W."/>
            <person name="Belfiori B."/>
            <person name="Cichocki N."/>
            <person name="Clum A."/>
            <person name="Dockter R.B."/>
            <person name="Fauchery L."/>
            <person name="Guy J."/>
            <person name="Iotti M."/>
            <person name="Le Tacon F."/>
            <person name="Lindquist E.A."/>
            <person name="Lipzen A."/>
            <person name="Malagnac F."/>
            <person name="Mello A."/>
            <person name="Molinier V."/>
            <person name="Miyauchi S."/>
            <person name="Poulain J."/>
            <person name="Riccioni C."/>
            <person name="Rubini A."/>
            <person name="Sitrit Y."/>
            <person name="Splivallo R."/>
            <person name="Traeger S."/>
            <person name="Wang M."/>
            <person name="Zifcakova L."/>
            <person name="Wipf D."/>
            <person name="Zambonelli A."/>
            <person name="Paolocci F."/>
            <person name="Nowrousian M."/>
            <person name="Ottonello S."/>
            <person name="Baldrian P."/>
            <person name="Spatafora J.W."/>
            <person name="Henrissat B."/>
            <person name="Nagy L.G."/>
            <person name="Aury J.M."/>
            <person name="Wincker P."/>
            <person name="Grigoriev I.V."/>
            <person name="Bonfante P."/>
            <person name="Martin F.M."/>
        </authorList>
    </citation>
    <scope>NUCLEOTIDE SEQUENCE [LARGE SCALE GENOMIC DNA]</scope>
    <source>
        <strain evidence="10 11">RN42</strain>
    </source>
</reference>
<organism evidence="10 11">
    <name type="scientific">Ascobolus immersus RN42</name>
    <dbReference type="NCBI Taxonomy" id="1160509"/>
    <lineage>
        <taxon>Eukaryota</taxon>
        <taxon>Fungi</taxon>
        <taxon>Dikarya</taxon>
        <taxon>Ascomycota</taxon>
        <taxon>Pezizomycotina</taxon>
        <taxon>Pezizomycetes</taxon>
        <taxon>Pezizales</taxon>
        <taxon>Ascobolaceae</taxon>
        <taxon>Ascobolus</taxon>
    </lineage>
</organism>
<accession>A0A3N4I3J8</accession>
<dbReference type="Proteomes" id="UP000275078">
    <property type="component" value="Unassembled WGS sequence"/>
</dbReference>
<protein>
    <recommendedName>
        <fullName evidence="12">Laccase</fullName>
    </recommendedName>
</protein>
<dbReference type="Gene3D" id="2.60.40.420">
    <property type="entry name" value="Cupredoxins - blue copper proteins"/>
    <property type="match status" value="3"/>
</dbReference>
<evidence type="ECO:0000256" key="6">
    <source>
        <dbReference type="SAM" id="SignalP"/>
    </source>
</evidence>
<evidence type="ECO:0000256" key="3">
    <source>
        <dbReference type="ARBA" id="ARBA00023002"/>
    </source>
</evidence>
<name>A0A3N4I3J8_ASCIM</name>
<evidence type="ECO:0000256" key="5">
    <source>
        <dbReference type="SAM" id="MobiDB-lite"/>
    </source>
</evidence>
<dbReference type="Pfam" id="PF07731">
    <property type="entry name" value="Cu-oxidase_2"/>
    <property type="match status" value="1"/>
</dbReference>
<dbReference type="InterPro" id="IPR011707">
    <property type="entry name" value="Cu-oxidase-like_N"/>
</dbReference>
<evidence type="ECO:0000313" key="10">
    <source>
        <dbReference type="EMBL" id="RPA79248.1"/>
    </source>
</evidence>
<dbReference type="CDD" id="cd13901">
    <property type="entry name" value="CuRO_3_MaLCC_like"/>
    <property type="match status" value="1"/>
</dbReference>
<evidence type="ECO:0000259" key="7">
    <source>
        <dbReference type="Pfam" id="PF00394"/>
    </source>
</evidence>
<dbReference type="Pfam" id="PF07732">
    <property type="entry name" value="Cu-oxidase_3"/>
    <property type="match status" value="1"/>
</dbReference>
<dbReference type="Pfam" id="PF00394">
    <property type="entry name" value="Cu-oxidase"/>
    <property type="match status" value="1"/>
</dbReference>
<dbReference type="GO" id="GO:0005507">
    <property type="term" value="F:copper ion binding"/>
    <property type="evidence" value="ECO:0007669"/>
    <property type="project" value="InterPro"/>
</dbReference>
<keyword evidence="2" id="KW-0479">Metal-binding</keyword>
<evidence type="ECO:0000256" key="2">
    <source>
        <dbReference type="ARBA" id="ARBA00022723"/>
    </source>
</evidence>
<dbReference type="PANTHER" id="PTHR11709:SF414">
    <property type="entry name" value="ADR239WP"/>
    <property type="match status" value="1"/>
</dbReference>
<dbReference type="CDD" id="cd13880">
    <property type="entry name" value="CuRO_2_MaLCC_like"/>
    <property type="match status" value="1"/>
</dbReference>
<feature type="signal peptide" evidence="6">
    <location>
        <begin position="1"/>
        <end position="20"/>
    </location>
</feature>